<dbReference type="RefSeq" id="WP_046821767.1">
    <property type="nucleotide sequence ID" value="NZ_LBBT01000033.1"/>
</dbReference>
<dbReference type="FunFam" id="3.40.50.620:FF:000100">
    <property type="entry name" value="probable leucine--tRNA ligase, mitochondrial"/>
    <property type="match status" value="1"/>
</dbReference>
<dbReference type="GO" id="GO:0006429">
    <property type="term" value="P:leucyl-tRNA aminoacylation"/>
    <property type="evidence" value="ECO:0007669"/>
    <property type="project" value="UniProtKB-UniRule"/>
</dbReference>
<keyword evidence="3 9" id="KW-0436">Ligase</keyword>
<accession>A0A0M3DKN0</accession>
<feature type="domain" description="Leucyl-tRNA synthetase editing" evidence="14">
    <location>
        <begin position="221"/>
        <end position="391"/>
    </location>
</feature>
<evidence type="ECO:0000256" key="3">
    <source>
        <dbReference type="ARBA" id="ARBA00022598"/>
    </source>
</evidence>
<dbReference type="Gene3D" id="3.40.50.620">
    <property type="entry name" value="HUPs"/>
    <property type="match status" value="2"/>
</dbReference>
<sequence length="806" mass="91881">MNVYKPNEVEAKWQKTWDQNDQYKTDTNDTTKPKYYTLEMLPYPSGKIHMGHVRNYSIGDVIARFKKMQGYNVLHPMGWDSFGLPAENAAIKHGIHPHKWTMENIEDMKGQLKLLGLSYDWDREIATSTPEYYKFTQEIFLKFLEHGLAYKKKSFVNWCPSCETVLANEQVVQGACERCDSVVVKKDLEQWYFKTTHFAEELLQDLDTLDGWPEKVKTMQRNWIGKSTGAEITFDIDGIDKSVTVFTTRPDTVHGVSYMVLAPEHDLVKELVAGTEYEEAVEKFITKMYTMTEIERTSSDLEKEGMFIGKHVINPLNGQKVELWIANYVLADYGTGAVMAVPAHDERDAEFAAKYNLNVVEVINEDNIMVNSGEFDGMEASKAFDAIIEKIEEMGIGKKTVNYRLRDWLLSRQRYWGCPIPVVYCDECGLVPEKKENLPVLLPTDIEFTGKGESPLTTSKEFMNATCPCCGKPARREVDTMDTFVDSSWYFLRYIDAQNTNEPFSKDAVNNWMPVDQYIGGVEHAIMHLLYARFFVKAFNEMGMLDFKEPFKNLLTQGMVLKDGTKMSKSKGNVVSPLEIIDEYGADTARLFVLFAAPPERDLEWSEQGVEGCFRFLNRVYRLVDELADKAKCDATMDELTKEDKAMRFTINATLKKVTEDLNEKFGFNTAISALMELINEMYKYKELETRNDAVIKEAIETIVTIIAPFAPHIGEELWTMIGKEGSIFDISWPAYDESALVKDEVEVVVQINGKVRGKLSVAANISREDMQEAAMNDEKIKALVEGKTIVKVVAVPKKLVNIVVK</sequence>
<dbReference type="PANTHER" id="PTHR43740:SF2">
    <property type="entry name" value="LEUCINE--TRNA LIGASE, MITOCHONDRIAL"/>
    <property type="match status" value="1"/>
</dbReference>
<evidence type="ECO:0000313" key="15">
    <source>
        <dbReference type="EMBL" id="KKY02711.1"/>
    </source>
</evidence>
<reference evidence="15 16" key="1">
    <citation type="submission" date="2015-04" db="EMBL/GenBank/DDBJ databases">
        <title>Microcin producing Clostridium sp. JC272T.</title>
        <authorList>
            <person name="Jyothsna T."/>
            <person name="Sasikala C."/>
            <person name="Ramana C."/>
        </authorList>
    </citation>
    <scope>NUCLEOTIDE SEQUENCE [LARGE SCALE GENOMIC DNA]</scope>
    <source>
        <strain evidence="15 16">JC272</strain>
    </source>
</reference>
<dbReference type="InterPro" id="IPR025709">
    <property type="entry name" value="Leu_tRNA-synth_edit"/>
</dbReference>
<keyword evidence="7 9" id="KW-0030">Aminoacyl-tRNA synthetase</keyword>
<dbReference type="CDD" id="cd00812">
    <property type="entry name" value="LeuRS_core"/>
    <property type="match status" value="1"/>
</dbReference>
<dbReference type="InterPro" id="IPR009080">
    <property type="entry name" value="tRNAsynth_Ia_anticodon-bd"/>
</dbReference>
<evidence type="ECO:0000256" key="9">
    <source>
        <dbReference type="HAMAP-Rule" id="MF_00049"/>
    </source>
</evidence>
<comment type="similarity">
    <text evidence="1 9 10">Belongs to the class-I aminoacyl-tRNA synthetase family.</text>
</comment>
<dbReference type="OrthoDB" id="9810365at2"/>
<dbReference type="InterPro" id="IPR015413">
    <property type="entry name" value="Methionyl/Leucyl_tRNA_Synth"/>
</dbReference>
<dbReference type="EC" id="6.1.1.4" evidence="9"/>
<dbReference type="SUPFAM" id="SSF52374">
    <property type="entry name" value="Nucleotidylyl transferase"/>
    <property type="match status" value="1"/>
</dbReference>
<dbReference type="GO" id="GO:0005829">
    <property type="term" value="C:cytosol"/>
    <property type="evidence" value="ECO:0007669"/>
    <property type="project" value="TreeGrafter"/>
</dbReference>
<dbReference type="PATRIC" id="fig|1629550.3.peg.2591"/>
<evidence type="ECO:0000256" key="7">
    <source>
        <dbReference type="ARBA" id="ARBA00023146"/>
    </source>
</evidence>
<evidence type="ECO:0000259" key="11">
    <source>
        <dbReference type="Pfam" id="PF00133"/>
    </source>
</evidence>
<dbReference type="HAMAP" id="MF_00049_B">
    <property type="entry name" value="Leu_tRNA_synth_B"/>
    <property type="match status" value="1"/>
</dbReference>
<dbReference type="SUPFAM" id="SSF47323">
    <property type="entry name" value="Anticodon-binding domain of a subclass of class I aminoacyl-tRNA synthetases"/>
    <property type="match status" value="1"/>
</dbReference>
<organism evidence="15 16">
    <name type="scientific">Paraclostridium benzoelyticum</name>
    <dbReference type="NCBI Taxonomy" id="1629550"/>
    <lineage>
        <taxon>Bacteria</taxon>
        <taxon>Bacillati</taxon>
        <taxon>Bacillota</taxon>
        <taxon>Clostridia</taxon>
        <taxon>Peptostreptococcales</taxon>
        <taxon>Peptostreptococcaceae</taxon>
        <taxon>Paraclostridium</taxon>
    </lineage>
</organism>
<dbReference type="NCBIfam" id="TIGR00396">
    <property type="entry name" value="leuS_bact"/>
    <property type="match status" value="1"/>
</dbReference>
<feature type="domain" description="Methionyl/Valyl/Leucyl/Isoleucyl-tRNA synthetase anticodon-binding" evidence="12">
    <location>
        <begin position="644"/>
        <end position="767"/>
    </location>
</feature>
<evidence type="ECO:0000256" key="6">
    <source>
        <dbReference type="ARBA" id="ARBA00022917"/>
    </source>
</evidence>
<comment type="caution">
    <text evidence="15">The sequence shown here is derived from an EMBL/GenBank/DDBJ whole genome shotgun (WGS) entry which is preliminary data.</text>
</comment>
<dbReference type="CDD" id="cd07958">
    <property type="entry name" value="Anticodon_Ia_Leu_BEm"/>
    <property type="match status" value="1"/>
</dbReference>
<gene>
    <name evidence="9 15" type="primary">leuS</name>
    <name evidence="15" type="ORF">VN21_01835</name>
</gene>
<dbReference type="InterPro" id="IPR002300">
    <property type="entry name" value="aa-tRNA-synth_Ia"/>
</dbReference>
<feature type="short sequence motif" description="'HIGH' region" evidence="9">
    <location>
        <begin position="42"/>
        <end position="52"/>
    </location>
</feature>
<dbReference type="PANTHER" id="PTHR43740">
    <property type="entry name" value="LEUCYL-TRNA SYNTHETASE"/>
    <property type="match status" value="1"/>
</dbReference>
<dbReference type="Pfam" id="PF00133">
    <property type="entry name" value="tRNA-synt_1"/>
    <property type="match status" value="1"/>
</dbReference>
<dbReference type="InterPro" id="IPR009008">
    <property type="entry name" value="Val/Leu/Ile-tRNA-synth_edit"/>
</dbReference>
<comment type="subcellular location">
    <subcellularLocation>
        <location evidence="9">Cytoplasm</location>
    </subcellularLocation>
</comment>
<dbReference type="Pfam" id="PF09334">
    <property type="entry name" value="tRNA-synt_1g"/>
    <property type="match status" value="1"/>
</dbReference>
<keyword evidence="2 9" id="KW-0963">Cytoplasm</keyword>
<dbReference type="Proteomes" id="UP000034407">
    <property type="component" value="Unassembled WGS sequence"/>
</dbReference>
<protein>
    <recommendedName>
        <fullName evidence="9">Leucine--tRNA ligase</fullName>
        <ecNumber evidence="9">6.1.1.4</ecNumber>
    </recommendedName>
    <alternativeName>
        <fullName evidence="9">Leucyl-tRNA synthetase</fullName>
        <shortName evidence="9">LeuRS</shortName>
    </alternativeName>
</protein>
<evidence type="ECO:0000256" key="4">
    <source>
        <dbReference type="ARBA" id="ARBA00022741"/>
    </source>
</evidence>
<dbReference type="PROSITE" id="PS00178">
    <property type="entry name" value="AA_TRNA_LIGASE_I"/>
    <property type="match status" value="1"/>
</dbReference>
<evidence type="ECO:0000256" key="1">
    <source>
        <dbReference type="ARBA" id="ARBA00005594"/>
    </source>
</evidence>
<keyword evidence="16" id="KW-1185">Reference proteome</keyword>
<evidence type="ECO:0000256" key="5">
    <source>
        <dbReference type="ARBA" id="ARBA00022840"/>
    </source>
</evidence>
<feature type="short sequence motif" description="'KMSKS' region" evidence="9">
    <location>
        <begin position="566"/>
        <end position="570"/>
    </location>
</feature>
<dbReference type="PRINTS" id="PR00985">
    <property type="entry name" value="TRNASYNTHLEU"/>
</dbReference>
<dbReference type="FunFam" id="3.40.50.620:FF:000003">
    <property type="entry name" value="Leucine--tRNA ligase"/>
    <property type="match status" value="1"/>
</dbReference>
<dbReference type="InterPro" id="IPR002302">
    <property type="entry name" value="Leu-tRNA-ligase"/>
</dbReference>
<keyword evidence="4 9" id="KW-0547">Nucleotide-binding</keyword>
<evidence type="ECO:0000259" key="14">
    <source>
        <dbReference type="Pfam" id="PF13603"/>
    </source>
</evidence>
<dbReference type="EMBL" id="LBBT01000033">
    <property type="protein sequence ID" value="KKY02711.1"/>
    <property type="molecule type" value="Genomic_DNA"/>
</dbReference>
<dbReference type="InterPro" id="IPR014729">
    <property type="entry name" value="Rossmann-like_a/b/a_fold"/>
</dbReference>
<dbReference type="Pfam" id="PF08264">
    <property type="entry name" value="Anticodon_1"/>
    <property type="match status" value="1"/>
</dbReference>
<feature type="domain" description="Methionyl/Leucyl tRNA synthetase" evidence="13">
    <location>
        <begin position="41"/>
        <end position="181"/>
    </location>
</feature>
<proteinExistence type="inferred from homology"/>
<dbReference type="GO" id="GO:0004823">
    <property type="term" value="F:leucine-tRNA ligase activity"/>
    <property type="evidence" value="ECO:0007669"/>
    <property type="project" value="UniProtKB-UniRule"/>
</dbReference>
<feature type="domain" description="Aminoacyl-tRNA synthetase class Ia" evidence="11">
    <location>
        <begin position="405"/>
        <end position="606"/>
    </location>
</feature>
<evidence type="ECO:0000259" key="12">
    <source>
        <dbReference type="Pfam" id="PF08264"/>
    </source>
</evidence>
<feature type="binding site" evidence="9">
    <location>
        <position position="569"/>
    </location>
    <ligand>
        <name>ATP</name>
        <dbReference type="ChEBI" id="CHEBI:30616"/>
    </ligand>
</feature>
<keyword evidence="5 9" id="KW-0067">ATP-binding</keyword>
<dbReference type="AlphaFoldDB" id="A0A0M3DKN0"/>
<evidence type="ECO:0000256" key="10">
    <source>
        <dbReference type="RuleBase" id="RU363035"/>
    </source>
</evidence>
<evidence type="ECO:0000259" key="13">
    <source>
        <dbReference type="Pfam" id="PF09334"/>
    </source>
</evidence>
<name>A0A0M3DKN0_9FIRM</name>
<dbReference type="Pfam" id="PF13603">
    <property type="entry name" value="tRNA-synt_1_2"/>
    <property type="match status" value="1"/>
</dbReference>
<dbReference type="FunFam" id="3.10.20.590:FF:000001">
    <property type="entry name" value="Leucine--tRNA ligase"/>
    <property type="match status" value="1"/>
</dbReference>
<evidence type="ECO:0000256" key="8">
    <source>
        <dbReference type="ARBA" id="ARBA00047469"/>
    </source>
</evidence>
<dbReference type="Gene3D" id="3.10.20.590">
    <property type="match status" value="1"/>
</dbReference>
<dbReference type="InterPro" id="IPR001412">
    <property type="entry name" value="aa-tRNA-synth_I_CS"/>
</dbReference>
<evidence type="ECO:0000313" key="16">
    <source>
        <dbReference type="Proteomes" id="UP000034407"/>
    </source>
</evidence>
<dbReference type="SUPFAM" id="SSF50677">
    <property type="entry name" value="ValRS/IleRS/LeuRS editing domain"/>
    <property type="match status" value="1"/>
</dbReference>
<evidence type="ECO:0000256" key="2">
    <source>
        <dbReference type="ARBA" id="ARBA00022490"/>
    </source>
</evidence>
<dbReference type="Gene3D" id="1.10.730.10">
    <property type="entry name" value="Isoleucyl-tRNA Synthetase, Domain 1"/>
    <property type="match status" value="1"/>
</dbReference>
<dbReference type="GO" id="GO:0005524">
    <property type="term" value="F:ATP binding"/>
    <property type="evidence" value="ECO:0007669"/>
    <property type="project" value="UniProtKB-UniRule"/>
</dbReference>
<dbReference type="GO" id="GO:0002161">
    <property type="term" value="F:aminoacyl-tRNA deacylase activity"/>
    <property type="evidence" value="ECO:0007669"/>
    <property type="project" value="InterPro"/>
</dbReference>
<dbReference type="InterPro" id="IPR013155">
    <property type="entry name" value="M/V/L/I-tRNA-synth_anticd-bd"/>
</dbReference>
<dbReference type="FunFam" id="1.10.730.10:FF:000011">
    <property type="entry name" value="Leucine--tRNA ligase chloroplastic/mitochondrial"/>
    <property type="match status" value="1"/>
</dbReference>
<keyword evidence="6 9" id="KW-0648">Protein biosynthesis</keyword>
<comment type="catalytic activity">
    <reaction evidence="8 9">
        <text>tRNA(Leu) + L-leucine + ATP = L-leucyl-tRNA(Leu) + AMP + diphosphate</text>
        <dbReference type="Rhea" id="RHEA:11688"/>
        <dbReference type="Rhea" id="RHEA-COMP:9613"/>
        <dbReference type="Rhea" id="RHEA-COMP:9622"/>
        <dbReference type="ChEBI" id="CHEBI:30616"/>
        <dbReference type="ChEBI" id="CHEBI:33019"/>
        <dbReference type="ChEBI" id="CHEBI:57427"/>
        <dbReference type="ChEBI" id="CHEBI:78442"/>
        <dbReference type="ChEBI" id="CHEBI:78494"/>
        <dbReference type="ChEBI" id="CHEBI:456215"/>
        <dbReference type="EC" id="6.1.1.4"/>
    </reaction>
</comment>